<dbReference type="InterPro" id="IPR015424">
    <property type="entry name" value="PyrdxlP-dep_Trfase"/>
</dbReference>
<dbReference type="InterPro" id="IPR015422">
    <property type="entry name" value="PyrdxlP-dep_Trfase_small"/>
</dbReference>
<comment type="cofactor">
    <cofactor evidence="2">
        <name>pyridoxal 5'-phosphate</name>
        <dbReference type="ChEBI" id="CHEBI:597326"/>
    </cofactor>
</comment>
<evidence type="ECO:0000256" key="5">
    <source>
        <dbReference type="ARBA" id="ARBA00012876"/>
    </source>
</evidence>
<proteinExistence type="inferred from homology"/>
<dbReference type="Pfam" id="PF00202">
    <property type="entry name" value="Aminotran_3"/>
    <property type="match status" value="1"/>
</dbReference>
<evidence type="ECO:0000256" key="15">
    <source>
        <dbReference type="ARBA" id="ARBA00050054"/>
    </source>
</evidence>
<name>B9E5N5_CLOK1</name>
<dbReference type="PROSITE" id="PS00600">
    <property type="entry name" value="AA_TRANSFER_CLASS_3"/>
    <property type="match status" value="1"/>
</dbReference>
<dbReference type="NCBIfam" id="TIGR00700">
    <property type="entry name" value="GABAtrnsam"/>
    <property type="match status" value="1"/>
</dbReference>
<gene>
    <name evidence="17" type="ordered locus">CKR_2759</name>
</gene>
<comment type="catalytic activity">
    <reaction evidence="14">
        <text>4-aminobutanoate + 2-oxoglutarate = succinate semialdehyde + L-glutamate</text>
        <dbReference type="Rhea" id="RHEA:23352"/>
        <dbReference type="ChEBI" id="CHEBI:16810"/>
        <dbReference type="ChEBI" id="CHEBI:29985"/>
        <dbReference type="ChEBI" id="CHEBI:57706"/>
        <dbReference type="ChEBI" id="CHEBI:59888"/>
        <dbReference type="EC" id="2.6.1.19"/>
    </reaction>
</comment>
<keyword evidence="8" id="KW-0808">Transferase</keyword>
<comment type="catalytic activity">
    <reaction evidence="1">
        <text>(S)-3-amino-2-methylpropanoate + 2-oxoglutarate = 2-methyl-3-oxopropanoate + L-glutamate</text>
        <dbReference type="Rhea" id="RHEA:13993"/>
        <dbReference type="ChEBI" id="CHEBI:16810"/>
        <dbReference type="ChEBI" id="CHEBI:29985"/>
        <dbReference type="ChEBI" id="CHEBI:57700"/>
        <dbReference type="ChEBI" id="CHEBI:58655"/>
        <dbReference type="EC" id="2.6.1.22"/>
    </reaction>
</comment>
<evidence type="ECO:0000256" key="4">
    <source>
        <dbReference type="ARBA" id="ARBA00008954"/>
    </source>
</evidence>
<evidence type="ECO:0000256" key="9">
    <source>
        <dbReference type="ARBA" id="ARBA00022898"/>
    </source>
</evidence>
<dbReference type="GO" id="GO:0047298">
    <property type="term" value="F:(S)-3-amino-2-methylpropionate transaminase activity"/>
    <property type="evidence" value="ECO:0007669"/>
    <property type="project" value="UniProtKB-EC"/>
</dbReference>
<dbReference type="EC" id="2.6.1.19" evidence="6"/>
<evidence type="ECO:0000256" key="16">
    <source>
        <dbReference type="RuleBase" id="RU003560"/>
    </source>
</evidence>
<evidence type="ECO:0000313" key="17">
    <source>
        <dbReference type="EMBL" id="BAH07810.1"/>
    </source>
</evidence>
<evidence type="ECO:0000256" key="2">
    <source>
        <dbReference type="ARBA" id="ARBA00001933"/>
    </source>
</evidence>
<dbReference type="InterPro" id="IPR015421">
    <property type="entry name" value="PyrdxlP-dep_Trfase_major"/>
</dbReference>
<dbReference type="KEGG" id="ckr:CKR_2759"/>
<evidence type="ECO:0000256" key="6">
    <source>
        <dbReference type="ARBA" id="ARBA00012912"/>
    </source>
</evidence>
<dbReference type="FunFam" id="3.40.640.10:FF:000013">
    <property type="entry name" value="4-aminobutyrate aminotransferase"/>
    <property type="match status" value="1"/>
</dbReference>
<comment type="similarity">
    <text evidence="4 16">Belongs to the class-III pyridoxal-phosphate-dependent aminotransferase family.</text>
</comment>
<dbReference type="GO" id="GO:0030170">
    <property type="term" value="F:pyridoxal phosphate binding"/>
    <property type="evidence" value="ECO:0007669"/>
    <property type="project" value="InterPro"/>
</dbReference>
<dbReference type="GO" id="GO:0034386">
    <property type="term" value="F:4-aminobutyrate:2-oxoglutarate transaminase activity"/>
    <property type="evidence" value="ECO:0007669"/>
    <property type="project" value="UniProtKB-EC"/>
</dbReference>
<evidence type="ECO:0000256" key="11">
    <source>
        <dbReference type="ARBA" id="ARBA00030204"/>
    </source>
</evidence>
<evidence type="ECO:0000256" key="13">
    <source>
        <dbReference type="ARBA" id="ARBA00031787"/>
    </source>
</evidence>
<dbReference type="InterPro" id="IPR050103">
    <property type="entry name" value="Class-III_PLP-dep_AT"/>
</dbReference>
<dbReference type="Proteomes" id="UP000007969">
    <property type="component" value="Chromosome"/>
</dbReference>
<dbReference type="SUPFAM" id="SSF53383">
    <property type="entry name" value="PLP-dependent transferases"/>
    <property type="match status" value="1"/>
</dbReference>
<dbReference type="EMBL" id="AP009049">
    <property type="protein sequence ID" value="BAH07810.1"/>
    <property type="molecule type" value="Genomic_DNA"/>
</dbReference>
<dbReference type="GO" id="GO:0042802">
    <property type="term" value="F:identical protein binding"/>
    <property type="evidence" value="ECO:0007669"/>
    <property type="project" value="TreeGrafter"/>
</dbReference>
<dbReference type="CDD" id="cd00610">
    <property type="entry name" value="OAT_like"/>
    <property type="match status" value="1"/>
</dbReference>
<accession>B9E5N5</accession>
<dbReference type="PIRSF" id="PIRSF000521">
    <property type="entry name" value="Transaminase_4ab_Lys_Orn"/>
    <property type="match status" value="1"/>
</dbReference>
<keyword evidence="7" id="KW-0032">Aminotransferase</keyword>
<evidence type="ECO:0000256" key="14">
    <source>
        <dbReference type="ARBA" id="ARBA00048021"/>
    </source>
</evidence>
<evidence type="ECO:0000256" key="12">
    <source>
        <dbReference type="ARBA" id="ARBA00030857"/>
    </source>
</evidence>
<keyword evidence="9 16" id="KW-0663">Pyridoxal phosphate</keyword>
<evidence type="ECO:0000256" key="1">
    <source>
        <dbReference type="ARBA" id="ARBA00001750"/>
    </source>
</evidence>
<dbReference type="PANTHER" id="PTHR11986:SF58">
    <property type="entry name" value="LEUCINE_METHIONINE RACEMASE"/>
    <property type="match status" value="1"/>
</dbReference>
<dbReference type="InterPro" id="IPR049704">
    <property type="entry name" value="Aminotrans_3_PPA_site"/>
</dbReference>
<protein>
    <recommendedName>
        <fullName evidence="12">(S)-3-amino-2-methylpropionate transaminase</fullName>
        <ecNumber evidence="6">2.6.1.19</ecNumber>
        <ecNumber evidence="5">2.6.1.22</ecNumber>
    </recommendedName>
    <alternativeName>
        <fullName evidence="13">GABA aminotransferase</fullName>
    </alternativeName>
    <alternativeName>
        <fullName evidence="11">Gamma-amino-N-butyrate transaminase</fullName>
    </alternativeName>
    <alternativeName>
        <fullName evidence="15">Glutamate:succinic semialdehyde transaminase</fullName>
    </alternativeName>
    <alternativeName>
        <fullName evidence="10">L-AIBAT</fullName>
    </alternativeName>
</protein>
<sequence length="464" mass="51022">MYGGVKMIEEKNAKIITEIPGPKSKELIKKREQYVAKGVGCSSPIFVEEAKGALIKDIDGNVFVDFAGAIGVQNVGHRDEGVVEAVKAQLDKYIHPCFHVNMYEPYITLAEKLVEITPGSYEKKAMFANSGAEAVENAIKIARAYTKKTGVISLWGSFHGRTNMTMSITSKYKPYKDGFGPFAAQTYKTEGAYCYRCALGCKYPECGIACAEKLRSMLKTVNSRDEIACLIAEPIQGEGGFIVPPKEYFKVIQQICNENDIVFIIDEVQAGFGRTGKLFAHEHFRVEADIITMSKSIANGFPLSAVVGKAEIMDAACVGGIGGTYSGSPLGCVAALKVIEKIDKDNLCGRAFEIGKYITARFQHMREKYDVIGDIRGLGAMIGIEFVKDRSTKEPYAELVKKITQYCFKRGVIVLNAGLLSNVIRFLPPLVITQEQLKYGIDVIEEAIESELGVINQLEYKSIV</sequence>
<dbReference type="Gene3D" id="3.90.1150.10">
    <property type="entry name" value="Aspartate Aminotransferase, domain 1"/>
    <property type="match status" value="1"/>
</dbReference>
<reference evidence="18" key="1">
    <citation type="submission" date="2005-09" db="EMBL/GenBank/DDBJ databases">
        <title>Complete genome sequence of Clostridium kluyveri and comparative genomics of Clostridia species.</title>
        <authorList>
            <person name="Inui M."/>
            <person name="Nonaka H."/>
            <person name="Shinoda Y."/>
            <person name="Ikenaga Y."/>
            <person name="Abe M."/>
            <person name="Naito K."/>
            <person name="Vertes A.A."/>
            <person name="Yukawa H."/>
        </authorList>
    </citation>
    <scope>NUCLEOTIDE SEQUENCE [LARGE SCALE GENOMIC DNA]</scope>
    <source>
        <strain evidence="18">NBRC 12016</strain>
    </source>
</reference>
<evidence type="ECO:0000256" key="7">
    <source>
        <dbReference type="ARBA" id="ARBA00022576"/>
    </source>
</evidence>
<dbReference type="Gene3D" id="3.40.640.10">
    <property type="entry name" value="Type I PLP-dependent aspartate aminotransferase-like (Major domain)"/>
    <property type="match status" value="1"/>
</dbReference>
<dbReference type="EC" id="2.6.1.22" evidence="5"/>
<dbReference type="HOGENOM" id="CLU_016922_10_0_9"/>
<organism evidence="17 18">
    <name type="scientific">Clostridium kluyveri (strain NBRC 12016)</name>
    <dbReference type="NCBI Taxonomy" id="583346"/>
    <lineage>
        <taxon>Bacteria</taxon>
        <taxon>Bacillati</taxon>
        <taxon>Bacillota</taxon>
        <taxon>Clostridia</taxon>
        <taxon>Eubacteriales</taxon>
        <taxon>Clostridiaceae</taxon>
        <taxon>Clostridium</taxon>
    </lineage>
</organism>
<dbReference type="GO" id="GO:0009448">
    <property type="term" value="P:gamma-aminobutyric acid metabolic process"/>
    <property type="evidence" value="ECO:0007669"/>
    <property type="project" value="InterPro"/>
</dbReference>
<evidence type="ECO:0000256" key="10">
    <source>
        <dbReference type="ARBA" id="ARBA00029760"/>
    </source>
</evidence>
<evidence type="ECO:0000256" key="8">
    <source>
        <dbReference type="ARBA" id="ARBA00022679"/>
    </source>
</evidence>
<dbReference type="InterPro" id="IPR005814">
    <property type="entry name" value="Aminotrans_3"/>
</dbReference>
<dbReference type="PANTHER" id="PTHR11986">
    <property type="entry name" value="AMINOTRANSFERASE CLASS III"/>
    <property type="match status" value="1"/>
</dbReference>
<comment type="pathway">
    <text evidence="3">Amino-acid degradation; 4-aminobutanoate degradation.</text>
</comment>
<evidence type="ECO:0000313" key="18">
    <source>
        <dbReference type="Proteomes" id="UP000007969"/>
    </source>
</evidence>
<dbReference type="AlphaFoldDB" id="B9E5N5"/>
<dbReference type="InterPro" id="IPR004632">
    <property type="entry name" value="4NH2But_aminotransferase_bac"/>
</dbReference>
<evidence type="ECO:0000256" key="3">
    <source>
        <dbReference type="ARBA" id="ARBA00005176"/>
    </source>
</evidence>